<reference evidence="1" key="1">
    <citation type="submission" date="2020-07" db="EMBL/GenBank/DDBJ databases">
        <authorList>
            <person name="Pettersson B.M.F."/>
            <person name="Behra P.R.K."/>
            <person name="Ramesh M."/>
            <person name="Das S."/>
            <person name="Dasgupta S."/>
            <person name="Kirsebom L.A."/>
        </authorList>
    </citation>
    <scope>NUCLEOTIDE SEQUENCE</scope>
    <source>
        <strain evidence="1">DSM 44615</strain>
    </source>
</reference>
<proteinExistence type="predicted"/>
<dbReference type="AlphaFoldDB" id="A0A9X2YKV4"/>
<dbReference type="Gene3D" id="3.40.33.10">
    <property type="entry name" value="CAP"/>
    <property type="match status" value="1"/>
</dbReference>
<accession>A0A9X2YKV4</accession>
<name>A0A9X2YKV4_9MYCO</name>
<comment type="caution">
    <text evidence="1">The sequence shown here is derived from an EMBL/GenBank/DDBJ whole genome shotgun (WGS) entry which is preliminary data.</text>
</comment>
<organism evidence="1 2">
    <name type="scientific">[Mycobacterium] manitobense</name>
    <dbReference type="NCBI Taxonomy" id="190147"/>
    <lineage>
        <taxon>Bacteria</taxon>
        <taxon>Bacillati</taxon>
        <taxon>Actinomycetota</taxon>
        <taxon>Actinomycetes</taxon>
        <taxon>Mycobacteriales</taxon>
        <taxon>Mycobacteriaceae</taxon>
        <taxon>Mycolicibacterium</taxon>
    </lineage>
</organism>
<dbReference type="Proteomes" id="UP001140293">
    <property type="component" value="Unassembled WGS sequence"/>
</dbReference>
<dbReference type="CDD" id="cd05379">
    <property type="entry name" value="CAP_bacterial"/>
    <property type="match status" value="1"/>
</dbReference>
<protein>
    <submittedName>
        <fullName evidence="1">CAP domain-containing protein</fullName>
    </submittedName>
</protein>
<dbReference type="InterPro" id="IPR035940">
    <property type="entry name" value="CAP_sf"/>
</dbReference>
<evidence type="ECO:0000313" key="2">
    <source>
        <dbReference type="Proteomes" id="UP001140293"/>
    </source>
</evidence>
<gene>
    <name evidence="1" type="ORF">H7I41_06650</name>
</gene>
<dbReference type="EMBL" id="JACKSJ010000051">
    <property type="protein sequence ID" value="MCV7169599.1"/>
    <property type="molecule type" value="Genomic_DNA"/>
</dbReference>
<keyword evidence="2" id="KW-1185">Reference proteome</keyword>
<reference evidence="1" key="2">
    <citation type="journal article" date="2022" name="BMC Genomics">
        <title>Comparative genome analysis of mycobacteria focusing on tRNA and non-coding RNA.</title>
        <authorList>
            <person name="Behra P.R.K."/>
            <person name="Pettersson B.M.F."/>
            <person name="Ramesh M."/>
            <person name="Das S."/>
            <person name="Dasgupta S."/>
            <person name="Kirsebom L.A."/>
        </authorList>
    </citation>
    <scope>NUCLEOTIDE SEQUENCE</scope>
    <source>
        <strain evidence="1">DSM 44615</strain>
    </source>
</reference>
<sequence>MRARLLSRALAVTTCAATVVTIGVPQAVADPRVDDGVVTNLTVVRRQAGCDPRIFVDPALERAAQWHAADLLTHRTLTGDIGSDGSTPLQRAHAAGYPGRVAETVAVHPALAISDLELIRLWHADAGRLAVMRDCAFTSIGVRSAHSLDRTVVVAVYGAPQPE</sequence>
<evidence type="ECO:0000313" key="1">
    <source>
        <dbReference type="EMBL" id="MCV7169599.1"/>
    </source>
</evidence>